<reference evidence="5" key="1">
    <citation type="submission" date="2019-08" db="EMBL/GenBank/DDBJ databases">
        <authorList>
            <person name="Kucharzyk K."/>
            <person name="Murdoch R.W."/>
            <person name="Higgins S."/>
            <person name="Loffler F."/>
        </authorList>
    </citation>
    <scope>NUCLEOTIDE SEQUENCE</scope>
</reference>
<dbReference type="AlphaFoldDB" id="A0A645H779"/>
<protein>
    <recommendedName>
        <fullName evidence="4">Type I restriction modification DNA specificity domain-containing protein</fullName>
    </recommendedName>
</protein>
<evidence type="ECO:0000256" key="1">
    <source>
        <dbReference type="ARBA" id="ARBA00010923"/>
    </source>
</evidence>
<gene>
    <name evidence="5" type="ORF">SDC9_181431</name>
</gene>
<keyword evidence="3" id="KW-0238">DNA-binding</keyword>
<proteinExistence type="inferred from homology"/>
<evidence type="ECO:0000256" key="3">
    <source>
        <dbReference type="ARBA" id="ARBA00023125"/>
    </source>
</evidence>
<feature type="domain" description="Type I restriction modification DNA specificity" evidence="4">
    <location>
        <begin position="14"/>
        <end position="137"/>
    </location>
</feature>
<dbReference type="InterPro" id="IPR000055">
    <property type="entry name" value="Restrct_endonuc_typeI_TRD"/>
</dbReference>
<dbReference type="SUPFAM" id="SSF116734">
    <property type="entry name" value="DNA methylase specificity domain"/>
    <property type="match status" value="1"/>
</dbReference>
<comment type="caution">
    <text evidence="5">The sequence shown here is derived from an EMBL/GenBank/DDBJ whole genome shotgun (WGS) entry which is preliminary data.</text>
</comment>
<dbReference type="EMBL" id="VSSQ01086706">
    <property type="protein sequence ID" value="MPN33939.1"/>
    <property type="molecule type" value="Genomic_DNA"/>
</dbReference>
<name>A0A645H779_9ZZZZ</name>
<evidence type="ECO:0000256" key="2">
    <source>
        <dbReference type="ARBA" id="ARBA00022747"/>
    </source>
</evidence>
<dbReference type="PANTHER" id="PTHR30408">
    <property type="entry name" value="TYPE-1 RESTRICTION ENZYME ECOKI SPECIFICITY PROTEIN"/>
    <property type="match status" value="1"/>
</dbReference>
<dbReference type="CDD" id="cd17280">
    <property type="entry name" value="RMtype1_S_MspEN3ORF6650P_TRD2-CR2_like"/>
    <property type="match status" value="1"/>
</dbReference>
<evidence type="ECO:0000313" key="5">
    <source>
        <dbReference type="EMBL" id="MPN33939.1"/>
    </source>
</evidence>
<dbReference type="InterPro" id="IPR044946">
    <property type="entry name" value="Restrct_endonuc_typeI_TRD_sf"/>
</dbReference>
<dbReference type="InterPro" id="IPR052021">
    <property type="entry name" value="Type-I_RS_S_subunit"/>
</dbReference>
<dbReference type="PANTHER" id="PTHR30408:SF12">
    <property type="entry name" value="TYPE I RESTRICTION ENZYME MJAVIII SPECIFICITY SUBUNIT"/>
    <property type="match status" value="1"/>
</dbReference>
<organism evidence="5">
    <name type="scientific">bioreactor metagenome</name>
    <dbReference type="NCBI Taxonomy" id="1076179"/>
    <lineage>
        <taxon>unclassified sequences</taxon>
        <taxon>metagenomes</taxon>
        <taxon>ecological metagenomes</taxon>
    </lineage>
</organism>
<comment type="similarity">
    <text evidence="1">Belongs to the type-I restriction system S methylase family.</text>
</comment>
<dbReference type="Pfam" id="PF01420">
    <property type="entry name" value="Methylase_S"/>
    <property type="match status" value="1"/>
</dbReference>
<sequence>MTTGELRENIILDTNKKITSEALQAFSALKLFPPGTLLVAMYGATIGRLAILGIHATTNQACCALVNSSVFETRFIFYWFQAFKEFVILLATGGGQPNISQDKIRSLKIASPSFHEQQAITDYLDKETAKIDSLIEKEQAIIGKLKEYRLALISEVVTGKIDVRGEAS</sequence>
<dbReference type="GO" id="GO:0009307">
    <property type="term" value="P:DNA restriction-modification system"/>
    <property type="evidence" value="ECO:0007669"/>
    <property type="project" value="UniProtKB-KW"/>
</dbReference>
<dbReference type="GO" id="GO:0003677">
    <property type="term" value="F:DNA binding"/>
    <property type="evidence" value="ECO:0007669"/>
    <property type="project" value="UniProtKB-KW"/>
</dbReference>
<accession>A0A645H779</accession>
<keyword evidence="2" id="KW-0680">Restriction system</keyword>
<dbReference type="Gene3D" id="1.10.287.1120">
    <property type="entry name" value="Bipartite methylase S protein"/>
    <property type="match status" value="1"/>
</dbReference>
<evidence type="ECO:0000259" key="4">
    <source>
        <dbReference type="Pfam" id="PF01420"/>
    </source>
</evidence>
<dbReference type="Gene3D" id="3.90.220.20">
    <property type="entry name" value="DNA methylase specificity domains"/>
    <property type="match status" value="1"/>
</dbReference>